<dbReference type="PROSITE" id="PS50931">
    <property type="entry name" value="HTH_LYSR"/>
    <property type="match status" value="1"/>
</dbReference>
<dbReference type="InterPro" id="IPR005119">
    <property type="entry name" value="LysR_subst-bd"/>
</dbReference>
<keyword evidence="4" id="KW-0804">Transcription</keyword>
<organism evidence="6 7">
    <name type="scientific">Aquabacter spiritensis</name>
    <dbReference type="NCBI Taxonomy" id="933073"/>
    <lineage>
        <taxon>Bacteria</taxon>
        <taxon>Pseudomonadati</taxon>
        <taxon>Pseudomonadota</taxon>
        <taxon>Alphaproteobacteria</taxon>
        <taxon>Hyphomicrobiales</taxon>
        <taxon>Xanthobacteraceae</taxon>
        <taxon>Aquabacter</taxon>
    </lineage>
</organism>
<comment type="caution">
    <text evidence="6">The sequence shown here is derived from an EMBL/GenBank/DDBJ whole genome shotgun (WGS) entry which is preliminary data.</text>
</comment>
<dbReference type="EMBL" id="SMAI01000002">
    <property type="protein sequence ID" value="TCT06591.1"/>
    <property type="molecule type" value="Genomic_DNA"/>
</dbReference>
<dbReference type="FunFam" id="1.10.10.10:FF:000001">
    <property type="entry name" value="LysR family transcriptional regulator"/>
    <property type="match status" value="1"/>
</dbReference>
<dbReference type="GO" id="GO:0003677">
    <property type="term" value="F:DNA binding"/>
    <property type="evidence" value="ECO:0007669"/>
    <property type="project" value="UniProtKB-KW"/>
</dbReference>
<protein>
    <submittedName>
        <fullName evidence="6">LysR family transcriptional regulator</fullName>
    </submittedName>
</protein>
<dbReference type="InterPro" id="IPR036388">
    <property type="entry name" value="WH-like_DNA-bd_sf"/>
</dbReference>
<accession>A0A4R3M0J6</accession>
<gene>
    <name evidence="6" type="ORF">EDC64_10268</name>
</gene>
<evidence type="ECO:0000259" key="5">
    <source>
        <dbReference type="PROSITE" id="PS50931"/>
    </source>
</evidence>
<keyword evidence="2" id="KW-0805">Transcription regulation</keyword>
<dbReference type="PANTHER" id="PTHR30579:SF7">
    <property type="entry name" value="HTH-TYPE TRANSCRIPTIONAL REGULATOR LRHA-RELATED"/>
    <property type="match status" value="1"/>
</dbReference>
<reference evidence="6 7" key="1">
    <citation type="submission" date="2019-03" db="EMBL/GenBank/DDBJ databases">
        <title>Genomic Encyclopedia of Type Strains, Phase IV (KMG-IV): sequencing the most valuable type-strain genomes for metagenomic binning, comparative biology and taxonomic classification.</title>
        <authorList>
            <person name="Goeker M."/>
        </authorList>
    </citation>
    <scope>NUCLEOTIDE SEQUENCE [LARGE SCALE GENOMIC DNA]</scope>
    <source>
        <strain evidence="6 7">DSM 9035</strain>
    </source>
</reference>
<dbReference type="Pfam" id="PF03466">
    <property type="entry name" value="LysR_substrate"/>
    <property type="match status" value="1"/>
</dbReference>
<dbReference type="OrthoDB" id="9789529at2"/>
<evidence type="ECO:0000313" key="6">
    <source>
        <dbReference type="EMBL" id="TCT06591.1"/>
    </source>
</evidence>
<dbReference type="InterPro" id="IPR000847">
    <property type="entry name" value="LysR_HTH_N"/>
</dbReference>
<dbReference type="Proteomes" id="UP000294664">
    <property type="component" value="Unassembled WGS sequence"/>
</dbReference>
<keyword evidence="3" id="KW-0238">DNA-binding</keyword>
<sequence>MLDLDLLRAFVSVVDAGGFTRAGERVHRTQSTVSQQIKRLEAEAGQPLFLRAGRRVRLTEPGERLLGYARRILALSAEAKAALGHTAPVTLRLGIPDDFALSALTRAVGTFAAARPEVRLAVRCGVSCDLSADLARGDLDVALHKREPRSGSAYAVWPEQPCWIAGADHPLPALDPVPLVAFTHGCLYRSRAIHALEAAGLAWRIAYESPNLLGLQAALASGLGIAVLERRIVTAEHRILGTADGLPPVPPTEIALGVADGAPPAALDLAAALARFCGTVQAHAA</sequence>
<evidence type="ECO:0000256" key="4">
    <source>
        <dbReference type="ARBA" id="ARBA00023163"/>
    </source>
</evidence>
<proteinExistence type="inferred from homology"/>
<evidence type="ECO:0000256" key="2">
    <source>
        <dbReference type="ARBA" id="ARBA00023015"/>
    </source>
</evidence>
<feature type="domain" description="HTH lysR-type" evidence="5">
    <location>
        <begin position="2"/>
        <end position="59"/>
    </location>
</feature>
<dbReference type="Gene3D" id="3.40.190.10">
    <property type="entry name" value="Periplasmic binding protein-like II"/>
    <property type="match status" value="2"/>
</dbReference>
<comment type="similarity">
    <text evidence="1">Belongs to the LysR transcriptional regulatory family.</text>
</comment>
<dbReference type="RefSeq" id="WP_132030084.1">
    <property type="nucleotide sequence ID" value="NZ_SMAI01000002.1"/>
</dbReference>
<dbReference type="PRINTS" id="PR00039">
    <property type="entry name" value="HTHLYSR"/>
</dbReference>
<dbReference type="Gene3D" id="1.10.10.10">
    <property type="entry name" value="Winged helix-like DNA-binding domain superfamily/Winged helix DNA-binding domain"/>
    <property type="match status" value="1"/>
</dbReference>
<dbReference type="PANTHER" id="PTHR30579">
    <property type="entry name" value="TRANSCRIPTIONAL REGULATOR"/>
    <property type="match status" value="1"/>
</dbReference>
<evidence type="ECO:0000313" key="7">
    <source>
        <dbReference type="Proteomes" id="UP000294664"/>
    </source>
</evidence>
<dbReference type="InterPro" id="IPR036390">
    <property type="entry name" value="WH_DNA-bd_sf"/>
</dbReference>
<dbReference type="Pfam" id="PF00126">
    <property type="entry name" value="HTH_1"/>
    <property type="match status" value="1"/>
</dbReference>
<dbReference type="SUPFAM" id="SSF46785">
    <property type="entry name" value="Winged helix' DNA-binding domain"/>
    <property type="match status" value="1"/>
</dbReference>
<dbReference type="AlphaFoldDB" id="A0A4R3M0J6"/>
<dbReference type="SUPFAM" id="SSF53850">
    <property type="entry name" value="Periplasmic binding protein-like II"/>
    <property type="match status" value="1"/>
</dbReference>
<evidence type="ECO:0000256" key="1">
    <source>
        <dbReference type="ARBA" id="ARBA00009437"/>
    </source>
</evidence>
<dbReference type="InterPro" id="IPR050176">
    <property type="entry name" value="LTTR"/>
</dbReference>
<name>A0A4R3M0J6_9HYPH</name>
<dbReference type="GO" id="GO:0003700">
    <property type="term" value="F:DNA-binding transcription factor activity"/>
    <property type="evidence" value="ECO:0007669"/>
    <property type="project" value="InterPro"/>
</dbReference>
<keyword evidence="7" id="KW-1185">Reference proteome</keyword>
<evidence type="ECO:0000256" key="3">
    <source>
        <dbReference type="ARBA" id="ARBA00023125"/>
    </source>
</evidence>